<dbReference type="AlphaFoldDB" id="A0A4Q0YDZ3"/>
<accession>A0A4Q0YDZ3</accession>
<feature type="domain" description="N-acetyltransferase" evidence="1">
    <location>
        <begin position="3"/>
        <end position="163"/>
    </location>
</feature>
<dbReference type="PROSITE" id="PS51186">
    <property type="entry name" value="GNAT"/>
    <property type="match status" value="1"/>
</dbReference>
<dbReference type="SUPFAM" id="SSF55729">
    <property type="entry name" value="Acyl-CoA N-acyltransferases (Nat)"/>
    <property type="match status" value="1"/>
</dbReference>
<evidence type="ECO:0000313" key="3">
    <source>
        <dbReference type="Proteomes" id="UP000290287"/>
    </source>
</evidence>
<keyword evidence="3" id="KW-1185">Reference proteome</keyword>
<organism evidence="2 3">
    <name type="scientific">Veronia nyctiphanis</name>
    <dbReference type="NCBI Taxonomy" id="1278244"/>
    <lineage>
        <taxon>Bacteria</taxon>
        <taxon>Pseudomonadati</taxon>
        <taxon>Pseudomonadota</taxon>
        <taxon>Gammaproteobacteria</taxon>
        <taxon>Vibrionales</taxon>
        <taxon>Vibrionaceae</taxon>
        <taxon>Veronia</taxon>
    </lineage>
</organism>
<proteinExistence type="predicted"/>
<dbReference type="Proteomes" id="UP000290287">
    <property type="component" value="Unassembled WGS sequence"/>
</dbReference>
<dbReference type="InterPro" id="IPR000182">
    <property type="entry name" value="GNAT_dom"/>
</dbReference>
<reference evidence="2 3" key="1">
    <citation type="submission" date="2017-10" db="EMBL/GenBank/DDBJ databases">
        <title>Nyctiphanis sp. nov., isolated from the stomach of the euphausiid Nyctiphanes simplex (Hansen, 1911) in the Gulf of California.</title>
        <authorList>
            <person name="Gomez-Gil B."/>
            <person name="Aguilar-Mendez M."/>
            <person name="Lopez-Cortes A."/>
            <person name="Gomez-Gutierrez J."/>
            <person name="Roque A."/>
            <person name="Lang E."/>
            <person name="Gonzalez-Castillo A."/>
        </authorList>
    </citation>
    <scope>NUCLEOTIDE SEQUENCE [LARGE SCALE GENOMIC DNA]</scope>
    <source>
        <strain evidence="2 3">CAIM 600</strain>
    </source>
</reference>
<dbReference type="GO" id="GO:0016747">
    <property type="term" value="F:acyltransferase activity, transferring groups other than amino-acyl groups"/>
    <property type="evidence" value="ECO:0007669"/>
    <property type="project" value="InterPro"/>
</dbReference>
<dbReference type="OrthoDB" id="336415at2"/>
<dbReference type="Gene3D" id="3.40.630.30">
    <property type="match status" value="1"/>
</dbReference>
<dbReference type="PANTHER" id="PTHR43415">
    <property type="entry name" value="SPERMIDINE N(1)-ACETYLTRANSFERASE"/>
    <property type="match status" value="1"/>
</dbReference>
<sequence>MAITIRHAVSDDLAAIHEIYACPSAQAFTTQLPFPKLATWEKRINQDSSDSYFLVAESEGIVVGHATLWLQSSPRRRHVASIGMAVHDEHSGKGIGSSPMEAVITLADKWLNIRRIELEVFSDNISAITLYRKFGFEVEGEAKDFAFKDGQFVSALYMSRINAN</sequence>
<dbReference type="CDD" id="cd04301">
    <property type="entry name" value="NAT_SF"/>
    <property type="match status" value="1"/>
</dbReference>
<protein>
    <submittedName>
        <fullName evidence="2">GNAT family N-acetyltransferase</fullName>
    </submittedName>
</protein>
<dbReference type="PANTHER" id="PTHR43415:SF3">
    <property type="entry name" value="GNAT-FAMILY ACETYLTRANSFERASE"/>
    <property type="match status" value="1"/>
</dbReference>
<evidence type="ECO:0000313" key="2">
    <source>
        <dbReference type="EMBL" id="RXJ68700.1"/>
    </source>
</evidence>
<dbReference type="Pfam" id="PF00583">
    <property type="entry name" value="Acetyltransf_1"/>
    <property type="match status" value="1"/>
</dbReference>
<keyword evidence="2" id="KW-0808">Transferase</keyword>
<dbReference type="InterPro" id="IPR016181">
    <property type="entry name" value="Acyl_CoA_acyltransferase"/>
</dbReference>
<dbReference type="RefSeq" id="WP_129124395.1">
    <property type="nucleotide sequence ID" value="NZ_PEIB01000061.1"/>
</dbReference>
<comment type="caution">
    <text evidence="2">The sequence shown here is derived from an EMBL/GenBank/DDBJ whole genome shotgun (WGS) entry which is preliminary data.</text>
</comment>
<name>A0A4Q0YDZ3_9GAMM</name>
<gene>
    <name evidence="2" type="ORF">CS022_24135</name>
</gene>
<evidence type="ECO:0000259" key="1">
    <source>
        <dbReference type="PROSITE" id="PS51186"/>
    </source>
</evidence>
<dbReference type="EMBL" id="PEIB01000061">
    <property type="protein sequence ID" value="RXJ68700.1"/>
    <property type="molecule type" value="Genomic_DNA"/>
</dbReference>